<feature type="region of interest" description="Disordered" evidence="1">
    <location>
        <begin position="72"/>
        <end position="104"/>
    </location>
</feature>
<keyword evidence="2" id="KW-0472">Membrane</keyword>
<accession>A0ABR1L818</accession>
<organism evidence="3 4">
    <name type="scientific">Phyllosticta citribraziliensis</name>
    <dbReference type="NCBI Taxonomy" id="989973"/>
    <lineage>
        <taxon>Eukaryota</taxon>
        <taxon>Fungi</taxon>
        <taxon>Dikarya</taxon>
        <taxon>Ascomycota</taxon>
        <taxon>Pezizomycotina</taxon>
        <taxon>Dothideomycetes</taxon>
        <taxon>Dothideomycetes incertae sedis</taxon>
        <taxon>Botryosphaeriales</taxon>
        <taxon>Phyllostictaceae</taxon>
        <taxon>Phyllosticta</taxon>
    </lineage>
</organism>
<dbReference type="Proteomes" id="UP001360953">
    <property type="component" value="Unassembled WGS sequence"/>
</dbReference>
<dbReference type="GeneID" id="92034784"/>
<evidence type="ECO:0000256" key="1">
    <source>
        <dbReference type="SAM" id="MobiDB-lite"/>
    </source>
</evidence>
<gene>
    <name evidence="3" type="ORF">J3D65DRAFT_641312</name>
</gene>
<proteinExistence type="predicted"/>
<dbReference type="RefSeq" id="XP_066650183.1">
    <property type="nucleotide sequence ID" value="XM_066801878.1"/>
</dbReference>
<name>A0ABR1L818_9PEZI</name>
<comment type="caution">
    <text evidence="3">The sequence shown here is derived from an EMBL/GenBank/DDBJ whole genome shotgun (WGS) entry which is preliminary data.</text>
</comment>
<feature type="transmembrane region" description="Helical" evidence="2">
    <location>
        <begin position="36"/>
        <end position="58"/>
    </location>
</feature>
<evidence type="ECO:0000313" key="4">
    <source>
        <dbReference type="Proteomes" id="UP001360953"/>
    </source>
</evidence>
<reference evidence="3 4" key="1">
    <citation type="submission" date="2024-04" db="EMBL/GenBank/DDBJ databases">
        <title>Phyllosticta paracitricarpa is synonymous to the EU quarantine fungus P. citricarpa based on phylogenomic analyses.</title>
        <authorList>
            <consortium name="Lawrence Berkeley National Laboratory"/>
            <person name="Van ingen-buijs V.A."/>
            <person name="Van westerhoven A.C."/>
            <person name="Haridas S."/>
            <person name="Skiadas P."/>
            <person name="Martin F."/>
            <person name="Groenewald J.Z."/>
            <person name="Crous P.W."/>
            <person name="Seidl M.F."/>
        </authorList>
    </citation>
    <scope>NUCLEOTIDE SEQUENCE [LARGE SCALE GENOMIC DNA]</scope>
    <source>
        <strain evidence="3 4">CPC 17464</strain>
    </source>
</reference>
<evidence type="ECO:0000313" key="3">
    <source>
        <dbReference type="EMBL" id="KAK7529817.1"/>
    </source>
</evidence>
<dbReference type="EMBL" id="JBBPEH010000015">
    <property type="protein sequence ID" value="KAK7529817.1"/>
    <property type="molecule type" value="Genomic_DNA"/>
</dbReference>
<keyword evidence="4" id="KW-1185">Reference proteome</keyword>
<evidence type="ECO:0000256" key="2">
    <source>
        <dbReference type="SAM" id="Phobius"/>
    </source>
</evidence>
<protein>
    <submittedName>
        <fullName evidence="3">Uncharacterized protein</fullName>
    </submittedName>
</protein>
<sequence length="161" mass="17947">MAIESIESVHTDLLNASSTGFIAPENDATWSMEAKIGLAGLALAVAVPLTGFMCRKWFWPFMATVMKKDSTRRNCGASEPLPSGPSQSPIQSRGLRPGQQGRYRHRRHVRRNILPFFELDLDLEDLPSSLPSSRTTGVWRSVTTIEDNMECTDMDTLETHP</sequence>
<keyword evidence="2" id="KW-0812">Transmembrane</keyword>
<keyword evidence="2" id="KW-1133">Transmembrane helix</keyword>